<evidence type="ECO:0000313" key="14">
    <source>
        <dbReference type="EMBL" id="MFC5402023.1"/>
    </source>
</evidence>
<feature type="transmembrane region" description="Helical" evidence="12">
    <location>
        <begin position="396"/>
        <end position="415"/>
    </location>
</feature>
<keyword evidence="7" id="KW-0547">Nucleotide-binding</keyword>
<gene>
    <name evidence="14" type="ORF">ACFPOF_04670</name>
</gene>
<evidence type="ECO:0000256" key="8">
    <source>
        <dbReference type="ARBA" id="ARBA00022840"/>
    </source>
</evidence>
<protein>
    <submittedName>
        <fullName evidence="14">ATP-binding cassette domain-containing protein</fullName>
    </submittedName>
</protein>
<evidence type="ECO:0000256" key="3">
    <source>
        <dbReference type="ARBA" id="ARBA00005417"/>
    </source>
</evidence>
<evidence type="ECO:0000256" key="4">
    <source>
        <dbReference type="ARBA" id="ARBA00022448"/>
    </source>
</evidence>
<keyword evidence="6 12" id="KW-0812">Transmembrane</keyword>
<evidence type="ECO:0000256" key="10">
    <source>
        <dbReference type="ARBA" id="ARBA00022989"/>
    </source>
</evidence>
<dbReference type="InterPro" id="IPR003593">
    <property type="entry name" value="AAA+_ATPase"/>
</dbReference>
<dbReference type="Proteomes" id="UP001596113">
    <property type="component" value="Unassembled WGS sequence"/>
</dbReference>
<dbReference type="InterPro" id="IPR003339">
    <property type="entry name" value="ABC/ECF_trnsptr_transmembrane"/>
</dbReference>
<evidence type="ECO:0000256" key="1">
    <source>
        <dbReference type="ARBA" id="ARBA00004141"/>
    </source>
</evidence>
<evidence type="ECO:0000256" key="12">
    <source>
        <dbReference type="SAM" id="Phobius"/>
    </source>
</evidence>
<evidence type="ECO:0000256" key="6">
    <source>
        <dbReference type="ARBA" id="ARBA00022692"/>
    </source>
</evidence>
<dbReference type="GO" id="GO:0005524">
    <property type="term" value="F:ATP binding"/>
    <property type="evidence" value="ECO:0007669"/>
    <property type="project" value="UniProtKB-KW"/>
</dbReference>
<keyword evidence="4" id="KW-0813">Transport</keyword>
<dbReference type="SMART" id="SM00382">
    <property type="entry name" value="AAA"/>
    <property type="match status" value="1"/>
</dbReference>
<dbReference type="InterPro" id="IPR003439">
    <property type="entry name" value="ABC_transporter-like_ATP-bd"/>
</dbReference>
<keyword evidence="5" id="KW-1003">Cell membrane</keyword>
<keyword evidence="8 14" id="KW-0067">ATP-binding</keyword>
<sequence>MTLHDDNGTIFLSIKGLKWRDGHTDKDRASQLSEELRLKPGTVTVLMGTNGAGKSTLLEKLAGLRPPEGLEVSYGEEPLWTTGVTGRHRLNNRALFRYGFASQSPEDGLFARTLAEEMAYSLRPFRPSEEQRLAYADQALSAVGWEADDWLERDPYRMSGGEKRRAALASVFASPTPWLLLDEPTAGLDGAGHERLGEALRRMKEEGRGIVLVSHDSDWALPLADRVLLLGTDGIVTFCTKEHLLERPELLAQAGMAVPEWLQMAAYLSSCGLAPAQLWQPTDAASGWDGLLSKGKDSGNEADVQTILSSLRSQPEQVGVERTTEVEGRGSREGGKALRRHRLAGFDPRSIWLGYALLSAGLFRLGDWTSLVIGASLVLLLLAAGNVSLRKWRGTLVNYAIFTVATSAIFAWGASGGWRFEWKAFGGTMFPFLRTFLILLLGLAIPLVMSPLSLRKSLDKLARWRGKPLAWAQRPILTVTLIMRFVPVLLELWGRFEKIFLARGKSTSRGPIALGRRLRDVAIPFVLALFRLGDEVVSALQSRGVGDGVRSLQASVGALWRWRDSVLVISAVLAMLGLWAMADANFKW</sequence>
<feature type="transmembrane region" description="Helical" evidence="12">
    <location>
        <begin position="565"/>
        <end position="582"/>
    </location>
</feature>
<comment type="similarity">
    <text evidence="3">Belongs to the ABC transporter superfamily.</text>
</comment>
<evidence type="ECO:0000256" key="2">
    <source>
        <dbReference type="ARBA" id="ARBA00004202"/>
    </source>
</evidence>
<dbReference type="Pfam" id="PF00005">
    <property type="entry name" value="ABC_tran"/>
    <property type="match status" value="1"/>
</dbReference>
<dbReference type="Gene3D" id="3.40.50.300">
    <property type="entry name" value="P-loop containing nucleotide triphosphate hydrolases"/>
    <property type="match status" value="1"/>
</dbReference>
<keyword evidence="10 12" id="KW-1133">Transmembrane helix</keyword>
<feature type="transmembrane region" description="Helical" evidence="12">
    <location>
        <begin position="435"/>
        <end position="454"/>
    </location>
</feature>
<dbReference type="CDD" id="cd03225">
    <property type="entry name" value="ABC_cobalt_CbiO_domain1"/>
    <property type="match status" value="1"/>
</dbReference>
<dbReference type="EMBL" id="JBHSMI010000008">
    <property type="protein sequence ID" value="MFC5402023.1"/>
    <property type="molecule type" value="Genomic_DNA"/>
</dbReference>
<evidence type="ECO:0000256" key="11">
    <source>
        <dbReference type="ARBA" id="ARBA00023136"/>
    </source>
</evidence>
<evidence type="ECO:0000256" key="5">
    <source>
        <dbReference type="ARBA" id="ARBA00022475"/>
    </source>
</evidence>
<dbReference type="RefSeq" id="WP_378130062.1">
    <property type="nucleotide sequence ID" value="NZ_JBHSMI010000008.1"/>
</dbReference>
<organism evidence="14 15">
    <name type="scientific">Cohnella soli</name>
    <dbReference type="NCBI Taxonomy" id="425005"/>
    <lineage>
        <taxon>Bacteria</taxon>
        <taxon>Bacillati</taxon>
        <taxon>Bacillota</taxon>
        <taxon>Bacilli</taxon>
        <taxon>Bacillales</taxon>
        <taxon>Paenibacillaceae</taxon>
        <taxon>Cohnella</taxon>
    </lineage>
</organism>
<evidence type="ECO:0000313" key="15">
    <source>
        <dbReference type="Proteomes" id="UP001596113"/>
    </source>
</evidence>
<feature type="transmembrane region" description="Helical" evidence="12">
    <location>
        <begin position="371"/>
        <end position="389"/>
    </location>
</feature>
<dbReference type="InterPro" id="IPR017871">
    <property type="entry name" value="ABC_transporter-like_CS"/>
</dbReference>
<dbReference type="InterPro" id="IPR050095">
    <property type="entry name" value="ECF_ABC_transporter_ATP-bd"/>
</dbReference>
<dbReference type="CDD" id="cd16914">
    <property type="entry name" value="EcfT"/>
    <property type="match status" value="1"/>
</dbReference>
<comment type="caution">
    <text evidence="14">The sequence shown here is derived from an EMBL/GenBank/DDBJ whole genome shotgun (WGS) entry which is preliminary data.</text>
</comment>
<dbReference type="InterPro" id="IPR027417">
    <property type="entry name" value="P-loop_NTPase"/>
</dbReference>
<reference evidence="15" key="1">
    <citation type="journal article" date="2019" name="Int. J. Syst. Evol. Microbiol.">
        <title>The Global Catalogue of Microorganisms (GCM) 10K type strain sequencing project: providing services to taxonomists for standard genome sequencing and annotation.</title>
        <authorList>
            <consortium name="The Broad Institute Genomics Platform"/>
            <consortium name="The Broad Institute Genome Sequencing Center for Infectious Disease"/>
            <person name="Wu L."/>
            <person name="Ma J."/>
        </authorList>
    </citation>
    <scope>NUCLEOTIDE SEQUENCE [LARGE SCALE GENOMIC DNA]</scope>
    <source>
        <strain evidence="15">CGMCC 1.18575</strain>
    </source>
</reference>
<comment type="subcellular location">
    <subcellularLocation>
        <location evidence="2">Cell membrane</location>
        <topology evidence="2">Peripheral membrane protein</topology>
    </subcellularLocation>
    <subcellularLocation>
        <location evidence="1">Membrane</location>
        <topology evidence="1">Multi-pass membrane protein</topology>
    </subcellularLocation>
</comment>
<dbReference type="PANTHER" id="PTHR43553">
    <property type="entry name" value="HEAVY METAL TRANSPORTER"/>
    <property type="match status" value="1"/>
</dbReference>
<evidence type="ECO:0000256" key="7">
    <source>
        <dbReference type="ARBA" id="ARBA00022741"/>
    </source>
</evidence>
<proteinExistence type="inferred from homology"/>
<keyword evidence="9" id="KW-1278">Translocase</keyword>
<keyword evidence="15" id="KW-1185">Reference proteome</keyword>
<name>A0ABW0HN88_9BACL</name>
<keyword evidence="11 12" id="KW-0472">Membrane</keyword>
<evidence type="ECO:0000259" key="13">
    <source>
        <dbReference type="PROSITE" id="PS50893"/>
    </source>
</evidence>
<dbReference type="InterPro" id="IPR015856">
    <property type="entry name" value="ABC_transpr_CbiO/EcfA_su"/>
</dbReference>
<dbReference type="PROSITE" id="PS50893">
    <property type="entry name" value="ABC_TRANSPORTER_2"/>
    <property type="match status" value="1"/>
</dbReference>
<dbReference type="SUPFAM" id="SSF52540">
    <property type="entry name" value="P-loop containing nucleoside triphosphate hydrolases"/>
    <property type="match status" value="1"/>
</dbReference>
<dbReference type="PROSITE" id="PS00211">
    <property type="entry name" value="ABC_TRANSPORTER_1"/>
    <property type="match status" value="1"/>
</dbReference>
<feature type="domain" description="ABC transporter" evidence="13">
    <location>
        <begin position="12"/>
        <end position="257"/>
    </location>
</feature>
<accession>A0ABW0HN88</accession>
<evidence type="ECO:0000256" key="9">
    <source>
        <dbReference type="ARBA" id="ARBA00022967"/>
    </source>
</evidence>